<dbReference type="Pfam" id="PF07714">
    <property type="entry name" value="PK_Tyr_Ser-Thr"/>
    <property type="match status" value="1"/>
</dbReference>
<dbReference type="EMBL" id="CM026432">
    <property type="protein sequence ID" value="KAG0558019.1"/>
    <property type="molecule type" value="Genomic_DNA"/>
</dbReference>
<evidence type="ECO:0000256" key="2">
    <source>
        <dbReference type="ARBA" id="ARBA00022741"/>
    </source>
</evidence>
<dbReference type="PROSITE" id="PS50011">
    <property type="entry name" value="PROTEIN_KINASE_DOM"/>
    <property type="match status" value="1"/>
</dbReference>
<gene>
    <name evidence="7" type="ORF">KC19_11G173100</name>
</gene>
<feature type="domain" description="Protein kinase" evidence="6">
    <location>
        <begin position="39"/>
        <end position="139"/>
    </location>
</feature>
<dbReference type="AlphaFoldDB" id="A0A8T0GIN4"/>
<evidence type="ECO:0000256" key="3">
    <source>
        <dbReference type="ARBA" id="ARBA00022777"/>
    </source>
</evidence>
<keyword evidence="2 5" id="KW-0547">Nucleotide-binding</keyword>
<reference evidence="7 8" key="1">
    <citation type="submission" date="2020-06" db="EMBL/GenBank/DDBJ databases">
        <title>WGS assembly of Ceratodon purpureus strain R40.</title>
        <authorList>
            <person name="Carey S.B."/>
            <person name="Jenkins J."/>
            <person name="Shu S."/>
            <person name="Lovell J.T."/>
            <person name="Sreedasyam A."/>
            <person name="Maumus F."/>
            <person name="Tiley G.P."/>
            <person name="Fernandez-Pozo N."/>
            <person name="Barry K."/>
            <person name="Chen C."/>
            <person name="Wang M."/>
            <person name="Lipzen A."/>
            <person name="Daum C."/>
            <person name="Saski C.A."/>
            <person name="Payton A.C."/>
            <person name="Mcbreen J.C."/>
            <person name="Conrad R.E."/>
            <person name="Kollar L.M."/>
            <person name="Olsson S."/>
            <person name="Huttunen S."/>
            <person name="Landis J.B."/>
            <person name="Wickett N.J."/>
            <person name="Johnson M.G."/>
            <person name="Rensing S.A."/>
            <person name="Grimwood J."/>
            <person name="Schmutz J."/>
            <person name="Mcdaniel S.F."/>
        </authorList>
    </citation>
    <scope>NUCLEOTIDE SEQUENCE [LARGE SCALE GENOMIC DNA]</scope>
    <source>
        <strain evidence="7 8">R40</strain>
    </source>
</reference>
<dbReference type="PANTHER" id="PTHR47973">
    <property type="entry name" value="CYSTEINE-RICH RECEPTOR-LIKE PROTEIN KINASE 3"/>
    <property type="match status" value="1"/>
</dbReference>
<dbReference type="InterPro" id="IPR000719">
    <property type="entry name" value="Prot_kinase_dom"/>
</dbReference>
<dbReference type="Proteomes" id="UP000822688">
    <property type="component" value="Chromosome 11"/>
</dbReference>
<keyword evidence="8" id="KW-1185">Reference proteome</keyword>
<keyword evidence="1" id="KW-0808">Transferase</keyword>
<dbReference type="Gene3D" id="3.30.200.20">
    <property type="entry name" value="Phosphorylase Kinase, domain 1"/>
    <property type="match status" value="1"/>
</dbReference>
<feature type="binding site" evidence="5">
    <location>
        <position position="67"/>
    </location>
    <ligand>
        <name>ATP</name>
        <dbReference type="ChEBI" id="CHEBI:30616"/>
    </ligand>
</feature>
<dbReference type="InterPro" id="IPR052059">
    <property type="entry name" value="CR_Ser/Thr_kinase"/>
</dbReference>
<dbReference type="InterPro" id="IPR001245">
    <property type="entry name" value="Ser-Thr/Tyr_kinase_cat_dom"/>
</dbReference>
<organism evidence="7 8">
    <name type="scientific">Ceratodon purpureus</name>
    <name type="common">Fire moss</name>
    <name type="synonym">Dicranum purpureum</name>
    <dbReference type="NCBI Taxonomy" id="3225"/>
    <lineage>
        <taxon>Eukaryota</taxon>
        <taxon>Viridiplantae</taxon>
        <taxon>Streptophyta</taxon>
        <taxon>Embryophyta</taxon>
        <taxon>Bryophyta</taxon>
        <taxon>Bryophytina</taxon>
        <taxon>Bryopsida</taxon>
        <taxon>Dicranidae</taxon>
        <taxon>Pseudoditrichales</taxon>
        <taxon>Ditrichaceae</taxon>
        <taxon>Ceratodon</taxon>
    </lineage>
</organism>
<evidence type="ECO:0000313" key="7">
    <source>
        <dbReference type="EMBL" id="KAG0558019.1"/>
    </source>
</evidence>
<dbReference type="InterPro" id="IPR017441">
    <property type="entry name" value="Protein_kinase_ATP_BS"/>
</dbReference>
<evidence type="ECO:0000256" key="4">
    <source>
        <dbReference type="ARBA" id="ARBA00022840"/>
    </source>
</evidence>
<evidence type="ECO:0000256" key="5">
    <source>
        <dbReference type="PROSITE-ProRule" id="PRU10141"/>
    </source>
</evidence>
<dbReference type="GO" id="GO:0004672">
    <property type="term" value="F:protein kinase activity"/>
    <property type="evidence" value="ECO:0007669"/>
    <property type="project" value="InterPro"/>
</dbReference>
<dbReference type="PROSITE" id="PS00107">
    <property type="entry name" value="PROTEIN_KINASE_ATP"/>
    <property type="match status" value="1"/>
</dbReference>
<evidence type="ECO:0000256" key="1">
    <source>
        <dbReference type="ARBA" id="ARBA00022679"/>
    </source>
</evidence>
<keyword evidence="4 5" id="KW-0067">ATP-binding</keyword>
<sequence>MLEHAIDSDQPWSLAEIRKADINAKSFEYNELRVATKNFAPEMKLGAGAYGAVYKGILPNDVVVAVKQLFLETNEGRDDFLNEILLISNLQHRNLVNLKGYCLHGKQTLLVYEYVDNCDLDKLLLSKTAALASFHVLHI</sequence>
<dbReference type="SUPFAM" id="SSF56112">
    <property type="entry name" value="Protein kinase-like (PK-like)"/>
    <property type="match status" value="1"/>
</dbReference>
<evidence type="ECO:0000313" key="8">
    <source>
        <dbReference type="Proteomes" id="UP000822688"/>
    </source>
</evidence>
<keyword evidence="3" id="KW-0418">Kinase</keyword>
<accession>A0A8T0GIN4</accession>
<dbReference type="GO" id="GO:0005524">
    <property type="term" value="F:ATP binding"/>
    <property type="evidence" value="ECO:0007669"/>
    <property type="project" value="UniProtKB-UniRule"/>
</dbReference>
<comment type="caution">
    <text evidence="7">The sequence shown here is derived from an EMBL/GenBank/DDBJ whole genome shotgun (WGS) entry which is preliminary data.</text>
</comment>
<dbReference type="FunFam" id="3.30.200.20:FF:000415">
    <property type="entry name" value="receptor-like serine/threonine-protein kinase NCRK"/>
    <property type="match status" value="1"/>
</dbReference>
<evidence type="ECO:0000259" key="6">
    <source>
        <dbReference type="PROSITE" id="PS50011"/>
    </source>
</evidence>
<dbReference type="InterPro" id="IPR011009">
    <property type="entry name" value="Kinase-like_dom_sf"/>
</dbReference>
<proteinExistence type="predicted"/>
<name>A0A8T0GIN4_CERPU</name>
<protein>
    <recommendedName>
        <fullName evidence="6">Protein kinase domain-containing protein</fullName>
    </recommendedName>
</protein>